<evidence type="ECO:0000313" key="2">
    <source>
        <dbReference type="EMBL" id="QEI06755.1"/>
    </source>
</evidence>
<feature type="domain" description="Knr4/Smi1-like" evidence="1">
    <location>
        <begin position="10"/>
        <end position="142"/>
    </location>
</feature>
<dbReference type="AlphaFoldDB" id="A0A5C0AX99"/>
<dbReference type="InterPro" id="IPR037883">
    <property type="entry name" value="Knr4/Smi1-like_sf"/>
</dbReference>
<dbReference type="Pfam" id="PF09346">
    <property type="entry name" value="SMI1_KNR4"/>
    <property type="match status" value="1"/>
</dbReference>
<dbReference type="RefSeq" id="WP_148815680.1">
    <property type="nucleotide sequence ID" value="NZ_CP043046.1"/>
</dbReference>
<dbReference type="SMART" id="SM00860">
    <property type="entry name" value="SMI1_KNR4"/>
    <property type="match status" value="1"/>
</dbReference>
<organism evidence="2 3">
    <name type="scientific">Pigmentiphaga aceris</name>
    <dbReference type="NCBI Taxonomy" id="1940612"/>
    <lineage>
        <taxon>Bacteria</taxon>
        <taxon>Pseudomonadati</taxon>
        <taxon>Pseudomonadota</taxon>
        <taxon>Betaproteobacteria</taxon>
        <taxon>Burkholderiales</taxon>
        <taxon>Alcaligenaceae</taxon>
        <taxon>Pigmentiphaga</taxon>
    </lineage>
</organism>
<dbReference type="EMBL" id="CP043046">
    <property type="protein sequence ID" value="QEI06755.1"/>
    <property type="molecule type" value="Genomic_DNA"/>
</dbReference>
<dbReference type="KEGG" id="pacr:FXN63_13620"/>
<dbReference type="InterPro" id="IPR018958">
    <property type="entry name" value="Knr4/Smi1-like_dom"/>
</dbReference>
<protein>
    <submittedName>
        <fullName evidence="2">SMI1/KNR4 family protein</fullName>
    </submittedName>
</protein>
<dbReference type="OrthoDB" id="9131304at2"/>
<accession>A0A5C0AX99</accession>
<dbReference type="Gene3D" id="3.40.1580.10">
    <property type="entry name" value="SMI1/KNR4-like"/>
    <property type="match status" value="1"/>
</dbReference>
<keyword evidence="3" id="KW-1185">Reference proteome</keyword>
<reference evidence="2 3" key="1">
    <citation type="submission" date="2019-08" db="EMBL/GenBank/DDBJ databases">
        <title>Amphibian skin-associated Pigmentiphaga: genome sequence and occurrence across geography and hosts.</title>
        <authorList>
            <person name="Bletz M.C."/>
            <person name="Bunk B."/>
            <person name="Sproeer C."/>
            <person name="Biwer P."/>
            <person name="Reiter S."/>
            <person name="Rabemananjara F.C.E."/>
            <person name="Schulz S."/>
            <person name="Overmann J."/>
            <person name="Vences M."/>
        </authorList>
    </citation>
    <scope>NUCLEOTIDE SEQUENCE [LARGE SCALE GENOMIC DNA]</scope>
    <source>
        <strain evidence="2 3">Mada1488</strain>
    </source>
</reference>
<dbReference type="Proteomes" id="UP000325161">
    <property type="component" value="Chromosome"/>
</dbReference>
<gene>
    <name evidence="2" type="ORF">FXN63_13620</name>
</gene>
<dbReference type="SUPFAM" id="SSF160631">
    <property type="entry name" value="SMI1/KNR4-like"/>
    <property type="match status" value="1"/>
</dbReference>
<sequence length="149" mass="16277">MPSLVDCEAALTDADIHAFRSRFGSAVPDALIAHYRQFNGGSPAEEDVEAGRWGLPVHGFNAIKHGVLCIEQLAQDMDSIVPDDEQYGTWAAGEFLPFAFDAGGNSFFISLRDQDAGTVYLYAPGGEDIFYISASFQEFRDQLFDGEQG</sequence>
<evidence type="ECO:0000313" key="3">
    <source>
        <dbReference type="Proteomes" id="UP000325161"/>
    </source>
</evidence>
<proteinExistence type="predicted"/>
<evidence type="ECO:0000259" key="1">
    <source>
        <dbReference type="SMART" id="SM00860"/>
    </source>
</evidence>
<name>A0A5C0AX99_9BURK</name>